<dbReference type="InterPro" id="IPR013785">
    <property type="entry name" value="Aldolase_TIM"/>
</dbReference>
<keyword evidence="5" id="KW-0822">Tryptophan biosynthesis</keyword>
<dbReference type="InterPro" id="IPR011060">
    <property type="entry name" value="RibuloseP-bd_barrel"/>
</dbReference>
<name>A0A645JMF7_9ZZZZ</name>
<evidence type="ECO:0000313" key="9">
    <source>
        <dbReference type="EMBL" id="MPN64482.1"/>
    </source>
</evidence>
<dbReference type="EMBL" id="VSSQ01145411">
    <property type="protein sequence ID" value="MPN64482.1"/>
    <property type="molecule type" value="Genomic_DNA"/>
</dbReference>
<dbReference type="InterPro" id="IPR002028">
    <property type="entry name" value="Trp_synthase_suA"/>
</dbReference>
<evidence type="ECO:0000256" key="6">
    <source>
        <dbReference type="ARBA" id="ARBA00023141"/>
    </source>
</evidence>
<comment type="subunit">
    <text evidence="2">Tetramer of two alpha and two beta chains.</text>
</comment>
<keyword evidence="7 9" id="KW-0456">Lyase</keyword>
<dbReference type="GO" id="GO:0004834">
    <property type="term" value="F:tryptophan synthase activity"/>
    <property type="evidence" value="ECO:0007669"/>
    <property type="project" value="UniProtKB-EC"/>
</dbReference>
<evidence type="ECO:0000256" key="3">
    <source>
        <dbReference type="ARBA" id="ARBA00012043"/>
    </source>
</evidence>
<accession>A0A645JMF7</accession>
<dbReference type="EC" id="4.2.1.20" evidence="3"/>
<comment type="caution">
    <text evidence="9">The sequence shown here is derived from an EMBL/GenBank/DDBJ whole genome shotgun (WGS) entry which is preliminary data.</text>
</comment>
<dbReference type="PANTHER" id="PTHR43406">
    <property type="entry name" value="TRYPTOPHAN SYNTHASE, ALPHA CHAIN"/>
    <property type="match status" value="1"/>
</dbReference>
<sequence length="84" mass="8864">MGVTGARSAIQTDLAKLMHLVRSASHIPAAVGFGVHTPEQAQEIVKIADGIIVGSGIVEIIARLGKNAGPELYRYAAEMKKAIR</sequence>
<proteinExistence type="predicted"/>
<comment type="pathway">
    <text evidence="1">Amino-acid biosynthesis; L-tryptophan biosynthesis; L-tryptophan from chorismate: step 5/5.</text>
</comment>
<dbReference type="SUPFAM" id="SSF51366">
    <property type="entry name" value="Ribulose-phoshate binding barrel"/>
    <property type="match status" value="1"/>
</dbReference>
<dbReference type="PANTHER" id="PTHR43406:SF1">
    <property type="entry name" value="TRYPTOPHAN SYNTHASE ALPHA CHAIN, CHLOROPLASTIC"/>
    <property type="match status" value="1"/>
</dbReference>
<evidence type="ECO:0000256" key="8">
    <source>
        <dbReference type="ARBA" id="ARBA00049047"/>
    </source>
</evidence>
<evidence type="ECO:0000256" key="7">
    <source>
        <dbReference type="ARBA" id="ARBA00023239"/>
    </source>
</evidence>
<organism evidence="9">
    <name type="scientific">bioreactor metagenome</name>
    <dbReference type="NCBI Taxonomy" id="1076179"/>
    <lineage>
        <taxon>unclassified sequences</taxon>
        <taxon>metagenomes</taxon>
        <taxon>ecological metagenomes</taxon>
    </lineage>
</organism>
<dbReference type="Pfam" id="PF00290">
    <property type="entry name" value="Trp_syntA"/>
    <property type="match status" value="1"/>
</dbReference>
<dbReference type="UniPathway" id="UPA00035">
    <property type="reaction ID" value="UER00044"/>
</dbReference>
<keyword evidence="6" id="KW-0057">Aromatic amino acid biosynthesis</keyword>
<keyword evidence="4" id="KW-0028">Amino-acid biosynthesis</keyword>
<protein>
    <recommendedName>
        <fullName evidence="3">tryptophan synthase</fullName>
        <ecNumber evidence="3">4.2.1.20</ecNumber>
    </recommendedName>
</protein>
<gene>
    <name evidence="9" type="primary">trpA_30</name>
    <name evidence="9" type="ORF">SDC9_212257</name>
</gene>
<evidence type="ECO:0000256" key="5">
    <source>
        <dbReference type="ARBA" id="ARBA00022822"/>
    </source>
</evidence>
<dbReference type="Gene3D" id="3.20.20.70">
    <property type="entry name" value="Aldolase class I"/>
    <property type="match status" value="1"/>
</dbReference>
<reference evidence="9" key="1">
    <citation type="submission" date="2019-08" db="EMBL/GenBank/DDBJ databases">
        <authorList>
            <person name="Kucharzyk K."/>
            <person name="Murdoch R.W."/>
            <person name="Higgins S."/>
            <person name="Loffler F."/>
        </authorList>
    </citation>
    <scope>NUCLEOTIDE SEQUENCE</scope>
</reference>
<dbReference type="GO" id="GO:0005829">
    <property type="term" value="C:cytosol"/>
    <property type="evidence" value="ECO:0007669"/>
    <property type="project" value="TreeGrafter"/>
</dbReference>
<evidence type="ECO:0000256" key="2">
    <source>
        <dbReference type="ARBA" id="ARBA00011270"/>
    </source>
</evidence>
<dbReference type="AlphaFoldDB" id="A0A645JMF7"/>
<comment type="catalytic activity">
    <reaction evidence="8">
        <text>(1S,2R)-1-C-(indol-3-yl)glycerol 3-phosphate + L-serine = D-glyceraldehyde 3-phosphate + L-tryptophan + H2O</text>
        <dbReference type="Rhea" id="RHEA:10532"/>
        <dbReference type="ChEBI" id="CHEBI:15377"/>
        <dbReference type="ChEBI" id="CHEBI:33384"/>
        <dbReference type="ChEBI" id="CHEBI:57912"/>
        <dbReference type="ChEBI" id="CHEBI:58866"/>
        <dbReference type="ChEBI" id="CHEBI:59776"/>
        <dbReference type="EC" id="4.2.1.20"/>
    </reaction>
</comment>
<evidence type="ECO:0000256" key="4">
    <source>
        <dbReference type="ARBA" id="ARBA00022605"/>
    </source>
</evidence>
<evidence type="ECO:0000256" key="1">
    <source>
        <dbReference type="ARBA" id="ARBA00004733"/>
    </source>
</evidence>